<dbReference type="Proteomes" id="UP000042394">
    <property type="component" value="Unassembled WGS sequence"/>
</dbReference>
<protein>
    <submittedName>
        <fullName evidence="1">Uncharacterized protein</fullName>
    </submittedName>
</protein>
<dbReference type="EMBL" id="CQPD01000015">
    <property type="protein sequence ID" value="CNU09015.1"/>
    <property type="molecule type" value="Genomic_DNA"/>
</dbReference>
<dbReference type="AlphaFoldDB" id="A0A655CDD2"/>
<organism evidence="1 2">
    <name type="scientific">Salmonella enterica subsp. enterica serovar Bovismorbificans</name>
    <dbReference type="NCBI Taxonomy" id="58097"/>
    <lineage>
        <taxon>Bacteria</taxon>
        <taxon>Pseudomonadati</taxon>
        <taxon>Pseudomonadota</taxon>
        <taxon>Gammaproteobacteria</taxon>
        <taxon>Enterobacterales</taxon>
        <taxon>Enterobacteriaceae</taxon>
        <taxon>Salmonella</taxon>
    </lineage>
</organism>
<accession>A0A655CDD2</accession>
<reference evidence="1 2" key="1">
    <citation type="submission" date="2015-03" db="EMBL/GenBank/DDBJ databases">
        <authorList>
            <consortium name="Pathogen Informatics"/>
        </authorList>
    </citation>
    <scope>NUCLEOTIDE SEQUENCE [LARGE SCALE GENOMIC DNA]</scope>
    <source>
        <strain evidence="1 2">D4891</strain>
    </source>
</reference>
<proteinExistence type="predicted"/>
<evidence type="ECO:0000313" key="1">
    <source>
        <dbReference type="EMBL" id="CNU09015.1"/>
    </source>
</evidence>
<sequence>MFARGDLFNVQSRTHPLHKLFEQMVRFVEIFTKLLPPFFRILAQQGQGTFVLPCGMQFNINVFTFEKAVKVRDLRDNTN</sequence>
<name>A0A655CDD2_SALET</name>
<gene>
    <name evidence="1" type="ORF">ERS008207_01804</name>
</gene>
<evidence type="ECO:0000313" key="2">
    <source>
        <dbReference type="Proteomes" id="UP000042394"/>
    </source>
</evidence>